<feature type="transmembrane region" description="Helical" evidence="1">
    <location>
        <begin position="67"/>
        <end position="88"/>
    </location>
</feature>
<evidence type="ECO:0000313" key="3">
    <source>
        <dbReference type="Proteomes" id="UP000283616"/>
    </source>
</evidence>
<feature type="transmembrane region" description="Helical" evidence="1">
    <location>
        <begin position="32"/>
        <end position="55"/>
    </location>
</feature>
<organism evidence="2 3">
    <name type="scientific">Bacteroides thetaiotaomicron</name>
    <dbReference type="NCBI Taxonomy" id="818"/>
    <lineage>
        <taxon>Bacteria</taxon>
        <taxon>Pseudomonadati</taxon>
        <taxon>Bacteroidota</taxon>
        <taxon>Bacteroidia</taxon>
        <taxon>Bacteroidales</taxon>
        <taxon>Bacteroidaceae</taxon>
        <taxon>Bacteroides</taxon>
    </lineage>
</organism>
<protein>
    <submittedName>
        <fullName evidence="2">DUF3137 domain-containing protein</fullName>
    </submittedName>
</protein>
<gene>
    <name evidence="2" type="ORF">DW011_25850</name>
</gene>
<keyword evidence="1" id="KW-0812">Transmembrane</keyword>
<dbReference type="AlphaFoldDB" id="A0A415LT27"/>
<dbReference type="Proteomes" id="UP000283616">
    <property type="component" value="Unassembled WGS sequence"/>
</dbReference>
<dbReference type="InterPro" id="IPR021484">
    <property type="entry name" value="DUF3137"/>
</dbReference>
<dbReference type="RefSeq" id="WP_117610854.1">
    <property type="nucleotide sequence ID" value="NZ_JBDFWQ010000044.1"/>
</dbReference>
<comment type="caution">
    <text evidence="2">The sequence shown here is derived from an EMBL/GenBank/DDBJ whole genome shotgun (WGS) entry which is preliminary data.</text>
</comment>
<reference evidence="2 3" key="1">
    <citation type="submission" date="2018-08" db="EMBL/GenBank/DDBJ databases">
        <title>A genome reference for cultivated species of the human gut microbiota.</title>
        <authorList>
            <person name="Zou Y."/>
            <person name="Xue W."/>
            <person name="Luo G."/>
        </authorList>
    </citation>
    <scope>NUCLEOTIDE SEQUENCE [LARGE SCALE GENOMIC DNA]</scope>
    <source>
        <strain evidence="2 3">AF37-12</strain>
    </source>
</reference>
<name>A0A415LT27_BACT4</name>
<evidence type="ECO:0000313" key="2">
    <source>
        <dbReference type="EMBL" id="RHL52088.1"/>
    </source>
</evidence>
<sequence>MEQKQNLDFKALSLQMQKGLGHIGRLRKLFRVLTSIVYLATLVWFGFCLFGGFLIDRTDYETSMNTSRYIMIGFAVFCVLHFAFMKVFSTLNRRENEMMADIIARLFPDARYTPSGSADRKLLVESRLFGTPSSLGNPINSTGYGRLDIPTEDGLVSIADVGVTSANRKDFSSMNFLEVLYQYFVRPIFGVRIESTMHNFRGMFGCCKLNRTFQGYVMLLPDHLENKLGYLAQTIQGMKEKHGAKFVHLEDSEFEKLFAVYADDEVETRMVLTPAMMRRLTSLRQSFKRDLMISFKGDMFYYASDMPDGFLRPGRKSLDNERLLEQLYREVNFCRAVKMDMK</sequence>
<evidence type="ECO:0000256" key="1">
    <source>
        <dbReference type="SAM" id="Phobius"/>
    </source>
</evidence>
<dbReference type="EMBL" id="QROV01000063">
    <property type="protein sequence ID" value="RHL52088.1"/>
    <property type="molecule type" value="Genomic_DNA"/>
</dbReference>
<dbReference type="Pfam" id="PF11335">
    <property type="entry name" value="DUF3137"/>
    <property type="match status" value="1"/>
</dbReference>
<keyword evidence="1" id="KW-1133">Transmembrane helix</keyword>
<accession>A0A415LT27</accession>
<proteinExistence type="predicted"/>
<keyword evidence="1" id="KW-0472">Membrane</keyword>